<evidence type="ECO:0000256" key="1">
    <source>
        <dbReference type="SAM" id="MobiDB-lite"/>
    </source>
</evidence>
<sequence>MPEGEVASKLTLSQNKPTLQRTTSPSFNTYSSNAAYVVVNLSECVISKRILTTPTLQRRHDCRAERLSTNAPATQSGREIVPVLSFR</sequence>
<evidence type="ECO:0000313" key="2">
    <source>
        <dbReference type="EMBL" id="KAG7521871.1"/>
    </source>
</evidence>
<evidence type="ECO:0000313" key="3">
    <source>
        <dbReference type="Proteomes" id="UP000693946"/>
    </source>
</evidence>
<accession>A0AAV6SWE7</accession>
<dbReference type="EMBL" id="JAGKHQ010000002">
    <property type="protein sequence ID" value="KAG7521871.1"/>
    <property type="molecule type" value="Genomic_DNA"/>
</dbReference>
<keyword evidence="3" id="KW-1185">Reference proteome</keyword>
<dbReference type="AlphaFoldDB" id="A0AAV6SWE7"/>
<organism evidence="2 3">
    <name type="scientific">Solea senegalensis</name>
    <name type="common">Senegalese sole</name>
    <dbReference type="NCBI Taxonomy" id="28829"/>
    <lineage>
        <taxon>Eukaryota</taxon>
        <taxon>Metazoa</taxon>
        <taxon>Chordata</taxon>
        <taxon>Craniata</taxon>
        <taxon>Vertebrata</taxon>
        <taxon>Euteleostomi</taxon>
        <taxon>Actinopterygii</taxon>
        <taxon>Neopterygii</taxon>
        <taxon>Teleostei</taxon>
        <taxon>Neoteleostei</taxon>
        <taxon>Acanthomorphata</taxon>
        <taxon>Carangaria</taxon>
        <taxon>Pleuronectiformes</taxon>
        <taxon>Pleuronectoidei</taxon>
        <taxon>Soleidae</taxon>
        <taxon>Solea</taxon>
    </lineage>
</organism>
<protein>
    <submittedName>
        <fullName evidence="2">Uncharacterized protein</fullName>
    </submittedName>
</protein>
<name>A0AAV6SWE7_SOLSE</name>
<reference evidence="2 3" key="1">
    <citation type="journal article" date="2021" name="Sci. Rep.">
        <title>Chromosome anchoring in Senegalese sole (Solea senegalensis) reveals sex-associated markers and genome rearrangements in flatfish.</title>
        <authorList>
            <person name="Guerrero-Cozar I."/>
            <person name="Gomez-Garrido J."/>
            <person name="Berbel C."/>
            <person name="Martinez-Blanch J.F."/>
            <person name="Alioto T."/>
            <person name="Claros M.G."/>
            <person name="Gagnaire P.A."/>
            <person name="Manchado M."/>
        </authorList>
    </citation>
    <scope>NUCLEOTIDE SEQUENCE [LARGE SCALE GENOMIC DNA]</scope>
    <source>
        <strain evidence="2">Sse05_10M</strain>
    </source>
</reference>
<gene>
    <name evidence="2" type="ORF">JOB18_008622</name>
</gene>
<feature type="region of interest" description="Disordered" evidence="1">
    <location>
        <begin position="1"/>
        <end position="26"/>
    </location>
</feature>
<feature type="compositionally biased region" description="Polar residues" evidence="1">
    <location>
        <begin position="10"/>
        <end position="26"/>
    </location>
</feature>
<comment type="caution">
    <text evidence="2">The sequence shown here is derived from an EMBL/GenBank/DDBJ whole genome shotgun (WGS) entry which is preliminary data.</text>
</comment>
<dbReference type="Proteomes" id="UP000693946">
    <property type="component" value="Linkage Group LG10"/>
</dbReference>
<proteinExistence type="predicted"/>